<evidence type="ECO:0000313" key="2">
    <source>
        <dbReference type="Proteomes" id="UP001054945"/>
    </source>
</evidence>
<sequence length="84" mass="9438">MDLHLENNWIKKEISKQMQEHLHVGLFDPWPSPRGCPSHIFETKTIPDSGFNIPIPRSGHEPCSAGSKANSPTTKLLCVSFVRD</sequence>
<reference evidence="1 2" key="1">
    <citation type="submission" date="2021-06" db="EMBL/GenBank/DDBJ databases">
        <title>Caerostris extrusa draft genome.</title>
        <authorList>
            <person name="Kono N."/>
            <person name="Arakawa K."/>
        </authorList>
    </citation>
    <scope>NUCLEOTIDE SEQUENCE [LARGE SCALE GENOMIC DNA]</scope>
</reference>
<protein>
    <recommendedName>
        <fullName evidence="3">Ycf15</fullName>
    </recommendedName>
</protein>
<evidence type="ECO:0008006" key="3">
    <source>
        <dbReference type="Google" id="ProtNLM"/>
    </source>
</evidence>
<comment type="caution">
    <text evidence="1">The sequence shown here is derived from an EMBL/GenBank/DDBJ whole genome shotgun (WGS) entry which is preliminary data.</text>
</comment>
<name>A0AAV4PBS3_CAEEX</name>
<proteinExistence type="predicted"/>
<keyword evidence="2" id="KW-1185">Reference proteome</keyword>
<evidence type="ECO:0000313" key="1">
    <source>
        <dbReference type="EMBL" id="GIX94832.1"/>
    </source>
</evidence>
<accession>A0AAV4PBS3</accession>
<dbReference type="Proteomes" id="UP001054945">
    <property type="component" value="Unassembled WGS sequence"/>
</dbReference>
<dbReference type="EMBL" id="BPLR01004433">
    <property type="protein sequence ID" value="GIX94832.1"/>
    <property type="molecule type" value="Genomic_DNA"/>
</dbReference>
<organism evidence="1 2">
    <name type="scientific">Caerostris extrusa</name>
    <name type="common">Bark spider</name>
    <name type="synonym">Caerostris bankana</name>
    <dbReference type="NCBI Taxonomy" id="172846"/>
    <lineage>
        <taxon>Eukaryota</taxon>
        <taxon>Metazoa</taxon>
        <taxon>Ecdysozoa</taxon>
        <taxon>Arthropoda</taxon>
        <taxon>Chelicerata</taxon>
        <taxon>Arachnida</taxon>
        <taxon>Araneae</taxon>
        <taxon>Araneomorphae</taxon>
        <taxon>Entelegynae</taxon>
        <taxon>Araneoidea</taxon>
        <taxon>Araneidae</taxon>
        <taxon>Caerostris</taxon>
    </lineage>
</organism>
<dbReference type="AlphaFoldDB" id="A0AAV4PBS3"/>
<gene>
    <name evidence="1" type="ORF">CEXT_303961</name>
</gene>